<dbReference type="Proteomes" id="UP000626109">
    <property type="component" value="Unassembled WGS sequence"/>
</dbReference>
<evidence type="ECO:0000256" key="1">
    <source>
        <dbReference type="ARBA" id="ARBA00022737"/>
    </source>
</evidence>
<dbReference type="PANTHER" id="PTHR22904">
    <property type="entry name" value="TPR REPEAT CONTAINING PROTEIN"/>
    <property type="match status" value="1"/>
</dbReference>
<sequence>APPARSWFRSMQTLTIFQSGQDGLRPALQPGPNPESAALVRLKALQELEQKSVLKSMEENAMRHKQQGNLAMESLQFREAVREYNTALEHAHDMMDFLEVDKPPPLNGYQMRAMVLGMPLPKRGPAALDPFRAVVHSSRALAFLRLDAYDRAAEDADLACKLEPKYLKAWIRRATALAAANRREDALQVLDEALEKACVSDVLKEQVCKLIVNLRALGQVQVVPPEQDLPVVYKDNPCSRAKKKKPQREVVKVPLGMMRSSKEGSSVEELTPVFAEVDRQDLDAFLREDWHATHLGGRWRQSRDEVDVVLRLPRKPKVWELRVQIRPRRLLVLLRKIGATGNGGQDDFDTLLDAELSGTVRPAESSWELSKAGTFAELHFSLEKLPAREADNQAADSVTPCLWARAFQGDEPVDLQGVAAEKAAKARASRDELLLTLRRLEADAKQKRKEGDKDAARAIEKHVEELRSRR</sequence>
<evidence type="ECO:0000313" key="5">
    <source>
        <dbReference type="Proteomes" id="UP000626109"/>
    </source>
</evidence>
<dbReference type="SMART" id="SM00028">
    <property type="entry name" value="TPR"/>
    <property type="match status" value="3"/>
</dbReference>
<name>A0A813K310_POLGL</name>
<comment type="caution">
    <text evidence="4">The sequence shown here is derived from an EMBL/GenBank/DDBJ whole genome shotgun (WGS) entry which is preliminary data.</text>
</comment>
<dbReference type="InterPro" id="IPR019734">
    <property type="entry name" value="TPR_rpt"/>
</dbReference>
<evidence type="ECO:0000256" key="3">
    <source>
        <dbReference type="SAM" id="MobiDB-lite"/>
    </source>
</evidence>
<feature type="region of interest" description="Disordered" evidence="3">
    <location>
        <begin position="444"/>
        <end position="470"/>
    </location>
</feature>
<dbReference type="Gene3D" id="2.60.40.790">
    <property type="match status" value="1"/>
</dbReference>
<organism evidence="4 5">
    <name type="scientific">Polarella glacialis</name>
    <name type="common">Dinoflagellate</name>
    <dbReference type="NCBI Taxonomy" id="89957"/>
    <lineage>
        <taxon>Eukaryota</taxon>
        <taxon>Sar</taxon>
        <taxon>Alveolata</taxon>
        <taxon>Dinophyceae</taxon>
        <taxon>Suessiales</taxon>
        <taxon>Suessiaceae</taxon>
        <taxon>Polarella</taxon>
    </lineage>
</organism>
<gene>
    <name evidence="4" type="ORF">PGLA2088_LOCUS26696</name>
</gene>
<dbReference type="SUPFAM" id="SSF48452">
    <property type="entry name" value="TPR-like"/>
    <property type="match status" value="1"/>
</dbReference>
<reference evidence="4" key="1">
    <citation type="submission" date="2021-02" db="EMBL/GenBank/DDBJ databases">
        <authorList>
            <person name="Dougan E. K."/>
            <person name="Rhodes N."/>
            <person name="Thang M."/>
            <person name="Chan C."/>
        </authorList>
    </citation>
    <scope>NUCLEOTIDE SEQUENCE</scope>
</reference>
<dbReference type="GO" id="GO:0051879">
    <property type="term" value="F:Hsp90 protein binding"/>
    <property type="evidence" value="ECO:0007669"/>
    <property type="project" value="TreeGrafter"/>
</dbReference>
<dbReference type="EMBL" id="CAJNNW010027159">
    <property type="protein sequence ID" value="CAE8689920.1"/>
    <property type="molecule type" value="Genomic_DNA"/>
</dbReference>
<keyword evidence="1" id="KW-0677">Repeat</keyword>
<dbReference type="Gene3D" id="1.25.40.10">
    <property type="entry name" value="Tetratricopeptide repeat domain"/>
    <property type="match status" value="1"/>
</dbReference>
<dbReference type="AlphaFoldDB" id="A0A813K310"/>
<dbReference type="SUPFAM" id="SSF49764">
    <property type="entry name" value="HSP20-like chaperones"/>
    <property type="match status" value="1"/>
</dbReference>
<dbReference type="PANTHER" id="PTHR22904:SF523">
    <property type="entry name" value="STRESS-INDUCED-PHOSPHOPROTEIN 1"/>
    <property type="match status" value="1"/>
</dbReference>
<dbReference type="InterPro" id="IPR011990">
    <property type="entry name" value="TPR-like_helical_dom_sf"/>
</dbReference>
<protein>
    <submittedName>
        <fullName evidence="4">Uncharacterized protein</fullName>
    </submittedName>
</protein>
<feature type="non-terminal residue" evidence="4">
    <location>
        <position position="1"/>
    </location>
</feature>
<dbReference type="InterPro" id="IPR008978">
    <property type="entry name" value="HSP20-like_chaperone"/>
</dbReference>
<accession>A0A813K310</accession>
<proteinExistence type="predicted"/>
<evidence type="ECO:0000256" key="2">
    <source>
        <dbReference type="ARBA" id="ARBA00022803"/>
    </source>
</evidence>
<evidence type="ECO:0000313" key="4">
    <source>
        <dbReference type="EMBL" id="CAE8689920.1"/>
    </source>
</evidence>
<keyword evidence="2" id="KW-0802">TPR repeat</keyword>